<dbReference type="InterPro" id="IPR050534">
    <property type="entry name" value="Coronavir_polyprotein_1ab"/>
</dbReference>
<feature type="region of interest" description="Disordered" evidence="4">
    <location>
        <begin position="749"/>
        <end position="810"/>
    </location>
</feature>
<dbReference type="NCBIfam" id="TIGR01448">
    <property type="entry name" value="recD_rel"/>
    <property type="match status" value="1"/>
</dbReference>
<evidence type="ECO:0000313" key="10">
    <source>
        <dbReference type="Proteomes" id="UP000187550"/>
    </source>
</evidence>
<feature type="domain" description="ATP-dependent RecD2 DNA helicase SH3" evidence="7">
    <location>
        <begin position="591"/>
        <end position="651"/>
    </location>
</feature>
<dbReference type="PANTHER" id="PTHR43788:SF6">
    <property type="entry name" value="DNA HELICASE B"/>
    <property type="match status" value="1"/>
</dbReference>
<dbReference type="EMBL" id="FTPL01000002">
    <property type="protein sequence ID" value="SIT82729.1"/>
    <property type="molecule type" value="Genomic_DNA"/>
</dbReference>
<dbReference type="Pfam" id="PF23139">
    <property type="entry name" value="OB_YrrC"/>
    <property type="match status" value="1"/>
</dbReference>
<dbReference type="InterPro" id="IPR041451">
    <property type="entry name" value="RecD2_SH13"/>
</dbReference>
<dbReference type="InterPro" id="IPR027785">
    <property type="entry name" value="UvrD-like_helicase_C"/>
</dbReference>
<dbReference type="PANTHER" id="PTHR43788">
    <property type="entry name" value="DNA2/NAM7 HELICASE FAMILY MEMBER"/>
    <property type="match status" value="1"/>
</dbReference>
<dbReference type="GO" id="GO:0016887">
    <property type="term" value="F:ATP hydrolysis activity"/>
    <property type="evidence" value="ECO:0007669"/>
    <property type="project" value="RHEA"/>
</dbReference>
<dbReference type="STRING" id="550447.SAMN05428946_1542"/>
<dbReference type="Pfam" id="PF18335">
    <property type="entry name" value="SH3_13"/>
    <property type="match status" value="1"/>
</dbReference>
<sequence length="839" mass="91442">MAGQLDLFEEGKQFVTGRPIVSVFHNPQNLFSIIKLKVESTDTGYDGKEIIVAGHFPPLEGEDTYQFTGRIVDHPKYGTQFKADVFKKNVPDTETGLIHYLSSDLFPGIGRKTAQSIVSVLGRDTISMILNDSGCLDRVPKLSDDRKETLVTVLQENMGLERIMISLNEWGFGPQLAMRIYQTYREETVRLLSENPYRLIGEVEGVGFQRADELGSKLGLTGAHPDRIKAAALHILNTAALSEGHVFMEAEALLPEAKRMLEASQPEKIPFEAISEAIIGLGEESKIVVEEKRCYMPSLYFSEVGIAARVTSLLDDDSHEEAFPDSEIKIGLGEIEERLGVEYAETQAEAIALALRSSLMILTGGPGTGKTTVIRGLVELYAELHGLSLDPIDYKGKEEAFPIVLAAPTGRAAKRMAESTELPAMTIHRLLGFNGQDREEETERELDGRLFIIDEVSMVDTWLAHQLLKSIPDGAQVVLVGDQDQLPPVGPGQVLKDLLASGKVPTVELTDIYRQSAGSTIIELAHGVKKGRVPDDMEKKTSDRSFIRAGAEQIPDVVEKVLKSALAKGQSIHDVQVLAPMYKGPAGIDSLNRMIQEMVNPHAEGRKETVFGDVTYRIGDKVLQLVNQPESNVFNGDIGEVAAIMKANETVDKKEIVVVSFDGLEVTYERKDLNQLTLAYCISIHKSQGSEFGTVVMPVVRTYRRMLRRNLLYTGLTRAKNFLILLGEPGVFREGIARTDDLSRRTTLRQRISGKDGQPGTEVAASVQDSPRKEGPQSADGRAGDSRPAPAGQPAAGSAGGGVSVPPAFPAALTAGNAATIDPLIGMDGVTPYDFMDGR</sequence>
<evidence type="ECO:0000259" key="6">
    <source>
        <dbReference type="Pfam" id="PF14490"/>
    </source>
</evidence>
<dbReference type="GO" id="GO:0017116">
    <property type="term" value="F:single-stranded DNA helicase activity"/>
    <property type="evidence" value="ECO:0007669"/>
    <property type="project" value="TreeGrafter"/>
</dbReference>
<feature type="region of interest" description="Disordered" evidence="4">
    <location>
        <begin position="820"/>
        <end position="839"/>
    </location>
</feature>
<keyword evidence="3" id="KW-0238">DNA-binding</keyword>
<dbReference type="GO" id="GO:0043139">
    <property type="term" value="F:5'-3' DNA helicase activity"/>
    <property type="evidence" value="ECO:0007669"/>
    <property type="project" value="UniProtKB-UniRule"/>
</dbReference>
<dbReference type="Pfam" id="PF13604">
    <property type="entry name" value="AAA_30"/>
    <property type="match status" value="1"/>
</dbReference>
<feature type="domain" description="ATP-dependent RecD2 DNA helicase-like helix-hairpin-helix" evidence="6">
    <location>
        <begin position="156"/>
        <end position="247"/>
    </location>
</feature>
<keyword evidence="3" id="KW-0378">Hydrolase</keyword>
<accession>A0A1U7PQ62</accession>
<reference evidence="10" key="1">
    <citation type="submission" date="2017-01" db="EMBL/GenBank/DDBJ databases">
        <authorList>
            <person name="Varghese N."/>
            <person name="Submissions S."/>
        </authorList>
    </citation>
    <scope>NUCLEOTIDE SEQUENCE [LARGE SCALE GENOMIC DNA]</scope>
    <source>
        <strain evidence="10">MNA4</strain>
    </source>
</reference>
<protein>
    <recommendedName>
        <fullName evidence="3">ATP-dependent RecD2 DNA helicase</fullName>
        <ecNumber evidence="3">5.6.2.3</ecNumber>
    </recommendedName>
    <alternativeName>
        <fullName evidence="3">DNA 5'-3' helicase subunit RecD2</fullName>
    </alternativeName>
</protein>
<dbReference type="Gene3D" id="2.30.30.940">
    <property type="match status" value="1"/>
</dbReference>
<comment type="function">
    <text evidence="3">DNA-dependent ATPase and ATP-dependent 5'-3' DNA helicase. Has no activity on blunt DNA or DNA with 3'-overhangs, requires at least 10 bases of 5'-ssDNA for helicase activity.</text>
</comment>
<evidence type="ECO:0000256" key="2">
    <source>
        <dbReference type="ARBA" id="ARBA00022840"/>
    </source>
</evidence>
<gene>
    <name evidence="3" type="primary">recD2</name>
    <name evidence="9" type="ORF">SAMN05428946_1542</name>
</gene>
<proteinExistence type="inferred from homology"/>
<dbReference type="InterPro" id="IPR006345">
    <property type="entry name" value="RecD2"/>
</dbReference>
<dbReference type="OrthoDB" id="9803432at2"/>
<evidence type="ECO:0000259" key="7">
    <source>
        <dbReference type="Pfam" id="PF18335"/>
    </source>
</evidence>
<feature type="domain" description="ATP-dependent RecD2 DNA helicase OB-fold" evidence="8">
    <location>
        <begin position="13"/>
        <end position="91"/>
    </location>
</feature>
<evidence type="ECO:0000256" key="4">
    <source>
        <dbReference type="SAM" id="MobiDB-lite"/>
    </source>
</evidence>
<dbReference type="InterPro" id="IPR055446">
    <property type="entry name" value="RecD2_N_OB"/>
</dbReference>
<feature type="domain" description="UvrD-like helicase C-terminal" evidence="5">
    <location>
        <begin position="678"/>
        <end position="725"/>
    </location>
</feature>
<dbReference type="HAMAP" id="MF_01488">
    <property type="entry name" value="RecD2"/>
    <property type="match status" value="1"/>
</dbReference>
<name>A0A1U7PQ62_9BACI</name>
<dbReference type="GO" id="GO:0003677">
    <property type="term" value="F:DNA binding"/>
    <property type="evidence" value="ECO:0007669"/>
    <property type="project" value="UniProtKB-UniRule"/>
</dbReference>
<dbReference type="Proteomes" id="UP000187550">
    <property type="component" value="Unassembled WGS sequence"/>
</dbReference>
<dbReference type="GO" id="GO:0009338">
    <property type="term" value="C:exodeoxyribonuclease V complex"/>
    <property type="evidence" value="ECO:0007669"/>
    <property type="project" value="TreeGrafter"/>
</dbReference>
<dbReference type="AlphaFoldDB" id="A0A1U7PQ62"/>
<dbReference type="SUPFAM" id="SSF52540">
    <property type="entry name" value="P-loop containing nucleoside triphosphate hydrolases"/>
    <property type="match status" value="2"/>
</dbReference>
<dbReference type="Gene3D" id="1.10.10.2220">
    <property type="match status" value="1"/>
</dbReference>
<evidence type="ECO:0000313" key="9">
    <source>
        <dbReference type="EMBL" id="SIT82729.1"/>
    </source>
</evidence>
<evidence type="ECO:0000259" key="8">
    <source>
        <dbReference type="Pfam" id="PF23139"/>
    </source>
</evidence>
<dbReference type="Pfam" id="PF13538">
    <property type="entry name" value="UvrD_C_2"/>
    <property type="match status" value="1"/>
</dbReference>
<evidence type="ECO:0000259" key="5">
    <source>
        <dbReference type="Pfam" id="PF13538"/>
    </source>
</evidence>
<comment type="similarity">
    <text evidence="3">Belongs to the RecD family. RecD2 subfamily.</text>
</comment>
<dbReference type="InterPro" id="IPR029493">
    <property type="entry name" value="RecD2-like_HHH"/>
</dbReference>
<dbReference type="CDD" id="cd18809">
    <property type="entry name" value="SF1_C_RecD"/>
    <property type="match status" value="1"/>
</dbReference>
<dbReference type="InterPro" id="IPR027417">
    <property type="entry name" value="P-loop_NTPase"/>
</dbReference>
<comment type="catalytic activity">
    <reaction evidence="3">
        <text>ATP + H2O = ADP + phosphate + H(+)</text>
        <dbReference type="Rhea" id="RHEA:13065"/>
        <dbReference type="ChEBI" id="CHEBI:15377"/>
        <dbReference type="ChEBI" id="CHEBI:15378"/>
        <dbReference type="ChEBI" id="CHEBI:30616"/>
        <dbReference type="ChEBI" id="CHEBI:43474"/>
        <dbReference type="ChEBI" id="CHEBI:456216"/>
        <dbReference type="EC" id="5.6.2.3"/>
    </reaction>
</comment>
<dbReference type="RefSeq" id="WP_076757791.1">
    <property type="nucleotide sequence ID" value="NZ_FTPL01000002.1"/>
</dbReference>
<keyword evidence="1 3" id="KW-0547">Nucleotide-binding</keyword>
<keyword evidence="10" id="KW-1185">Reference proteome</keyword>
<keyword evidence="3" id="KW-0413">Isomerase</keyword>
<feature type="binding site" evidence="3">
    <location>
        <begin position="367"/>
        <end position="371"/>
    </location>
    <ligand>
        <name>ATP</name>
        <dbReference type="ChEBI" id="CHEBI:30616"/>
    </ligand>
</feature>
<dbReference type="GO" id="GO:0006310">
    <property type="term" value="P:DNA recombination"/>
    <property type="evidence" value="ECO:0007669"/>
    <property type="project" value="InterPro"/>
</dbReference>
<dbReference type="Pfam" id="PF14490">
    <property type="entry name" value="HHH_RecD2"/>
    <property type="match status" value="1"/>
</dbReference>
<dbReference type="EC" id="5.6.2.3" evidence="3"/>
<organism evidence="9 10">
    <name type="scientific">Edaphobacillus lindanitolerans</name>
    <dbReference type="NCBI Taxonomy" id="550447"/>
    <lineage>
        <taxon>Bacteria</taxon>
        <taxon>Bacillati</taxon>
        <taxon>Bacillota</taxon>
        <taxon>Bacilli</taxon>
        <taxon>Bacillales</taxon>
        <taxon>Bacillaceae</taxon>
        <taxon>Edaphobacillus</taxon>
    </lineage>
</organism>
<dbReference type="GO" id="GO:0005524">
    <property type="term" value="F:ATP binding"/>
    <property type="evidence" value="ECO:0007669"/>
    <property type="project" value="UniProtKB-UniRule"/>
</dbReference>
<dbReference type="CDD" id="cd17933">
    <property type="entry name" value="DEXSc_RecD-like"/>
    <property type="match status" value="1"/>
</dbReference>
<keyword evidence="2 3" id="KW-0067">ATP-binding</keyword>
<evidence type="ECO:0000256" key="3">
    <source>
        <dbReference type="HAMAP-Rule" id="MF_01488"/>
    </source>
</evidence>
<feature type="compositionally biased region" description="Low complexity" evidence="4">
    <location>
        <begin position="788"/>
        <end position="797"/>
    </location>
</feature>
<dbReference type="Gene3D" id="3.40.50.300">
    <property type="entry name" value="P-loop containing nucleotide triphosphate hydrolases"/>
    <property type="match status" value="2"/>
</dbReference>
<evidence type="ECO:0000256" key="1">
    <source>
        <dbReference type="ARBA" id="ARBA00022741"/>
    </source>
</evidence>
<keyword evidence="3" id="KW-0347">Helicase</keyword>